<dbReference type="Pfam" id="PF12832">
    <property type="entry name" value="MFS_1_like"/>
    <property type="match status" value="1"/>
</dbReference>
<dbReference type="SUPFAM" id="SSF103473">
    <property type="entry name" value="MFS general substrate transporter"/>
    <property type="match status" value="1"/>
</dbReference>
<dbReference type="PROSITE" id="PS50850">
    <property type="entry name" value="MFS"/>
    <property type="match status" value="1"/>
</dbReference>
<accession>A0A068NKG8</accession>
<dbReference type="Gene3D" id="1.20.1250.20">
    <property type="entry name" value="MFS general substrate transporter like domains"/>
    <property type="match status" value="2"/>
</dbReference>
<proteinExistence type="predicted"/>
<dbReference type="KEGG" id="fgi:OP10G_0569"/>
<feature type="transmembrane region" description="Helical" evidence="7">
    <location>
        <begin position="275"/>
        <end position="293"/>
    </location>
</feature>
<feature type="transmembrane region" description="Helical" evidence="7">
    <location>
        <begin position="40"/>
        <end position="60"/>
    </location>
</feature>
<keyword evidence="6 7" id="KW-0472">Membrane</keyword>
<evidence type="ECO:0000256" key="5">
    <source>
        <dbReference type="ARBA" id="ARBA00022989"/>
    </source>
</evidence>
<feature type="transmembrane region" description="Helical" evidence="7">
    <location>
        <begin position="305"/>
        <end position="325"/>
    </location>
</feature>
<dbReference type="InterPro" id="IPR024989">
    <property type="entry name" value="MFS_assoc_dom"/>
</dbReference>
<feature type="transmembrane region" description="Helical" evidence="7">
    <location>
        <begin position="166"/>
        <end position="188"/>
    </location>
</feature>
<keyword evidence="5 7" id="KW-1133">Transmembrane helix</keyword>
<dbReference type="PANTHER" id="PTHR23522">
    <property type="entry name" value="BLL5896 PROTEIN"/>
    <property type="match status" value="1"/>
</dbReference>
<feature type="transmembrane region" description="Helical" evidence="7">
    <location>
        <begin position="97"/>
        <end position="123"/>
    </location>
</feature>
<dbReference type="GO" id="GO:0005886">
    <property type="term" value="C:plasma membrane"/>
    <property type="evidence" value="ECO:0007669"/>
    <property type="project" value="UniProtKB-SubCell"/>
</dbReference>
<evidence type="ECO:0000256" key="6">
    <source>
        <dbReference type="ARBA" id="ARBA00023136"/>
    </source>
</evidence>
<dbReference type="OrthoDB" id="1650886at2"/>
<dbReference type="EMBL" id="CP007139">
    <property type="protein sequence ID" value="AIE83937.1"/>
    <property type="molecule type" value="Genomic_DNA"/>
</dbReference>
<evidence type="ECO:0000256" key="7">
    <source>
        <dbReference type="SAM" id="Phobius"/>
    </source>
</evidence>
<protein>
    <submittedName>
        <fullName evidence="9">Transporter major facilitator family</fullName>
    </submittedName>
</protein>
<feature type="transmembrane region" description="Helical" evidence="7">
    <location>
        <begin position="135"/>
        <end position="154"/>
    </location>
</feature>
<evidence type="ECO:0000313" key="9">
    <source>
        <dbReference type="EMBL" id="AIE83937.1"/>
    </source>
</evidence>
<dbReference type="AlphaFoldDB" id="A0A068NKG8"/>
<dbReference type="RefSeq" id="WP_025227407.1">
    <property type="nucleotide sequence ID" value="NZ_CP007139.1"/>
</dbReference>
<dbReference type="GO" id="GO:0015212">
    <property type="term" value="F:cytidine transmembrane transporter activity"/>
    <property type="evidence" value="ECO:0007669"/>
    <property type="project" value="TreeGrafter"/>
</dbReference>
<keyword evidence="10" id="KW-1185">Reference proteome</keyword>
<sequence length="415" mass="44090">MRKLSDAKRLAIYLFLITSSFGFLQPFMPLYMDAAHLTKVQIGLVMGLGAGLALVIQPLLGRLSDRLDARRPFISGSALAAALAYLSFPNAHGFPTFVALVAVGTNGTMYLTAAGGVLVGRLVQATQGGAAYANIRVWGSVGYIFTSLLTGWLTSRHGAGATSREVLNGVFRIGPLLFLAIAVIAWTLPDRKSTANSGEVAGKAPLPENLKRFLIAYFLYSVALYGATGFLGLYMKSLGASPMWITGTFAAGVVVEVLVMRQSGRLSDIYGRRPILAIAFLILPLRLLLYVPATGPLWVLVVQTMHGFNFGIMGAVAIVFANDLASDKSRGQSQARLAASGGLASAVGPMLFGQAAQVMGLHLMFVVAAAIAAISAAVFMFGVEDSHPDSQSLADRGPALLRPLLRWFDAPQKRR</sequence>
<keyword evidence="3" id="KW-1003">Cell membrane</keyword>
<keyword evidence="2" id="KW-0813">Transport</keyword>
<evidence type="ECO:0000256" key="2">
    <source>
        <dbReference type="ARBA" id="ARBA00022448"/>
    </source>
</evidence>
<evidence type="ECO:0000256" key="3">
    <source>
        <dbReference type="ARBA" id="ARBA00022475"/>
    </source>
</evidence>
<feature type="transmembrane region" description="Helical" evidence="7">
    <location>
        <begin position="72"/>
        <end position="91"/>
    </location>
</feature>
<gene>
    <name evidence="9" type="ORF">OP10G_0569</name>
</gene>
<evidence type="ECO:0000256" key="4">
    <source>
        <dbReference type="ARBA" id="ARBA00022692"/>
    </source>
</evidence>
<feature type="transmembrane region" description="Helical" evidence="7">
    <location>
        <begin position="12"/>
        <end position="28"/>
    </location>
</feature>
<dbReference type="HOGENOM" id="CLU_001265_10_14_0"/>
<dbReference type="InterPro" id="IPR020846">
    <property type="entry name" value="MFS_dom"/>
</dbReference>
<feature type="transmembrane region" description="Helical" evidence="7">
    <location>
        <begin position="241"/>
        <end position="259"/>
    </location>
</feature>
<reference evidence="9 10" key="1">
    <citation type="journal article" date="2014" name="PLoS ONE">
        <title>The first complete genome sequence of the class fimbriimonadia in the phylum armatimonadetes.</title>
        <authorList>
            <person name="Hu Z.Y."/>
            <person name="Wang Y.Z."/>
            <person name="Im W.T."/>
            <person name="Wang S.Y."/>
            <person name="Zhao G.P."/>
            <person name="Zheng H.J."/>
            <person name="Quan Z.X."/>
        </authorList>
    </citation>
    <scope>NUCLEOTIDE SEQUENCE [LARGE SCALE GENOMIC DNA]</scope>
    <source>
        <strain evidence="9">Gsoil 348</strain>
    </source>
</reference>
<dbReference type="eggNOG" id="COG2223">
    <property type="taxonomic scope" value="Bacteria"/>
</dbReference>
<evidence type="ECO:0000313" key="10">
    <source>
        <dbReference type="Proteomes" id="UP000027982"/>
    </source>
</evidence>
<organism evidence="9 10">
    <name type="scientific">Fimbriimonas ginsengisoli Gsoil 348</name>
    <dbReference type="NCBI Taxonomy" id="661478"/>
    <lineage>
        <taxon>Bacteria</taxon>
        <taxon>Bacillati</taxon>
        <taxon>Armatimonadota</taxon>
        <taxon>Fimbriimonadia</taxon>
        <taxon>Fimbriimonadales</taxon>
        <taxon>Fimbriimonadaceae</taxon>
        <taxon>Fimbriimonas</taxon>
    </lineage>
</organism>
<dbReference type="InterPro" id="IPR036259">
    <property type="entry name" value="MFS_trans_sf"/>
</dbReference>
<dbReference type="InterPro" id="IPR005829">
    <property type="entry name" value="Sugar_transporter_CS"/>
</dbReference>
<evidence type="ECO:0000256" key="1">
    <source>
        <dbReference type="ARBA" id="ARBA00004651"/>
    </source>
</evidence>
<feature type="domain" description="Major facilitator superfamily (MFS) profile" evidence="8">
    <location>
        <begin position="209"/>
        <end position="415"/>
    </location>
</feature>
<dbReference type="GO" id="GO:0015213">
    <property type="term" value="F:uridine transmembrane transporter activity"/>
    <property type="evidence" value="ECO:0007669"/>
    <property type="project" value="TreeGrafter"/>
</dbReference>
<evidence type="ECO:0000259" key="8">
    <source>
        <dbReference type="PROSITE" id="PS50850"/>
    </source>
</evidence>
<feature type="transmembrane region" description="Helical" evidence="7">
    <location>
        <begin position="362"/>
        <end position="383"/>
    </location>
</feature>
<keyword evidence="4 7" id="KW-0812">Transmembrane</keyword>
<comment type="subcellular location">
    <subcellularLocation>
        <location evidence="1">Cell membrane</location>
        <topology evidence="1">Multi-pass membrane protein</topology>
    </subcellularLocation>
</comment>
<dbReference type="PANTHER" id="PTHR23522:SF4">
    <property type="entry name" value="NUCLEOSIDE PERMEASE NUPG-RELATED"/>
    <property type="match status" value="1"/>
</dbReference>
<name>A0A068NKG8_FIMGI</name>
<feature type="transmembrane region" description="Helical" evidence="7">
    <location>
        <begin position="213"/>
        <end position="235"/>
    </location>
</feature>
<dbReference type="Proteomes" id="UP000027982">
    <property type="component" value="Chromosome"/>
</dbReference>
<dbReference type="PROSITE" id="PS00216">
    <property type="entry name" value="SUGAR_TRANSPORT_1"/>
    <property type="match status" value="1"/>
</dbReference>